<feature type="domain" description="MobA-like NTP transferase" evidence="3">
    <location>
        <begin position="17"/>
        <end position="239"/>
    </location>
</feature>
<evidence type="ECO:0000313" key="5">
    <source>
        <dbReference type="Proteomes" id="UP000442109"/>
    </source>
</evidence>
<dbReference type="GO" id="GO:0016779">
    <property type="term" value="F:nucleotidyltransferase activity"/>
    <property type="evidence" value="ECO:0007669"/>
    <property type="project" value="UniProtKB-ARBA"/>
</dbReference>
<name>A0A844LYU8_9GAMM</name>
<dbReference type="OrthoDB" id="9788394at2"/>
<accession>A0A844LYU8</accession>
<evidence type="ECO:0000256" key="1">
    <source>
        <dbReference type="ARBA" id="ARBA00022679"/>
    </source>
</evidence>
<proteinExistence type="predicted"/>
<reference evidence="4 5" key="1">
    <citation type="journal article" date="2019" name="PLoS ONE">
        <title>Pup mortality in New Zealand sea lions (Phocarctos hookeri) at Enderby Island, Auckland Islands, 2013-18.</title>
        <authorList>
            <person name="Michael S.A."/>
            <person name="Hayman D.T.S."/>
            <person name="Gray R."/>
            <person name="Zhang J."/>
            <person name="Rogers L."/>
            <person name="Roe W.D."/>
        </authorList>
    </citation>
    <scope>NUCLEOTIDE SEQUENCE [LARGE SCALE GENOMIC DNA]</scope>
    <source>
        <strain evidence="4 5">SM868</strain>
    </source>
</reference>
<protein>
    <submittedName>
        <fullName evidence="4">NTP transferase domain-containing protein</fullName>
    </submittedName>
</protein>
<keyword evidence="5" id="KW-1185">Reference proteome</keyword>
<dbReference type="RefSeq" id="WP_155586720.1">
    <property type="nucleotide sequence ID" value="NZ_WFKQ01000001.1"/>
</dbReference>
<evidence type="ECO:0000256" key="2">
    <source>
        <dbReference type="ARBA" id="ARBA00022842"/>
    </source>
</evidence>
<dbReference type="SUPFAM" id="SSF53448">
    <property type="entry name" value="Nucleotide-diphospho-sugar transferases"/>
    <property type="match status" value="1"/>
</dbReference>
<evidence type="ECO:0000313" key="4">
    <source>
        <dbReference type="EMBL" id="MUG31600.1"/>
    </source>
</evidence>
<sequence>MTDALLRRLDAKPLAGVVILAGGLSTRMGSPKALLKLPCGDTLLQYHVRRASQLGVPILIADNGQGFATHIQAKHIIFAEHSVANNESSNTEGGNTAGSIRHIADYQPCSRSLQANANEKHSAGPLGAILAGMQQLLQDNQTDSRFADIGSHSDAGSQWMLVVSCDSLVNGVDIWQYLTEKKAQSVSSSVDAVNEDNAPPQMYCLADNERDYPLLGLYQLSLVSSLKSYLDSGERRVMRFIHPISQSLPMPQAWYTRSNLNTPQQFQLACQQL</sequence>
<dbReference type="Proteomes" id="UP000442109">
    <property type="component" value="Unassembled WGS sequence"/>
</dbReference>
<comment type="caution">
    <text evidence="4">The sequence shown here is derived from an EMBL/GenBank/DDBJ whole genome shotgun (WGS) entry which is preliminary data.</text>
</comment>
<dbReference type="EMBL" id="WFKQ01000001">
    <property type="protein sequence ID" value="MUG31600.1"/>
    <property type="molecule type" value="Genomic_DNA"/>
</dbReference>
<dbReference type="PANTHER" id="PTHR19136:SF81">
    <property type="entry name" value="MOLYBDENUM COFACTOR GUANYLYLTRANSFERASE"/>
    <property type="match status" value="1"/>
</dbReference>
<keyword evidence="2" id="KW-0460">Magnesium</keyword>
<dbReference type="InterPro" id="IPR029044">
    <property type="entry name" value="Nucleotide-diphossugar_trans"/>
</dbReference>
<evidence type="ECO:0000259" key="3">
    <source>
        <dbReference type="Pfam" id="PF12804"/>
    </source>
</evidence>
<gene>
    <name evidence="4" type="ORF">GB996_02185</name>
</gene>
<organism evidence="4 5">
    <name type="scientific">Psychrobacter sanguinis</name>
    <dbReference type="NCBI Taxonomy" id="861445"/>
    <lineage>
        <taxon>Bacteria</taxon>
        <taxon>Pseudomonadati</taxon>
        <taxon>Pseudomonadota</taxon>
        <taxon>Gammaproteobacteria</taxon>
        <taxon>Moraxellales</taxon>
        <taxon>Moraxellaceae</taxon>
        <taxon>Psychrobacter</taxon>
    </lineage>
</organism>
<dbReference type="PANTHER" id="PTHR19136">
    <property type="entry name" value="MOLYBDENUM COFACTOR GUANYLYLTRANSFERASE"/>
    <property type="match status" value="1"/>
</dbReference>
<dbReference type="AlphaFoldDB" id="A0A844LYU8"/>
<dbReference type="Gene3D" id="3.90.550.10">
    <property type="entry name" value="Spore Coat Polysaccharide Biosynthesis Protein SpsA, Chain A"/>
    <property type="match status" value="1"/>
</dbReference>
<keyword evidence="1 4" id="KW-0808">Transferase</keyword>
<dbReference type="Pfam" id="PF12804">
    <property type="entry name" value="NTP_transf_3"/>
    <property type="match status" value="1"/>
</dbReference>
<dbReference type="InterPro" id="IPR025877">
    <property type="entry name" value="MobA-like_NTP_Trfase"/>
</dbReference>